<evidence type="ECO:0000313" key="1">
    <source>
        <dbReference type="EMBL" id="WCT78579.1"/>
    </source>
</evidence>
<reference evidence="1 2" key="1">
    <citation type="submission" date="2023-02" db="EMBL/GenBank/DDBJ databases">
        <title>Genome sequence of Novosphingobium humi KACC 19094.</title>
        <authorList>
            <person name="Kim S."/>
            <person name="Heo J."/>
            <person name="Kwon S.-W."/>
        </authorList>
    </citation>
    <scope>NUCLEOTIDE SEQUENCE [LARGE SCALE GENOMIC DNA]</scope>
    <source>
        <strain evidence="1 2">KACC 19094</strain>
    </source>
</reference>
<organism evidence="1 2">
    <name type="scientific">Novosphingobium humi</name>
    <dbReference type="NCBI Taxonomy" id="2282397"/>
    <lineage>
        <taxon>Bacteria</taxon>
        <taxon>Pseudomonadati</taxon>
        <taxon>Pseudomonadota</taxon>
        <taxon>Alphaproteobacteria</taxon>
        <taxon>Sphingomonadales</taxon>
        <taxon>Sphingomonadaceae</taxon>
        <taxon>Novosphingobium</taxon>
    </lineage>
</organism>
<evidence type="ECO:0000313" key="2">
    <source>
        <dbReference type="Proteomes" id="UP001218231"/>
    </source>
</evidence>
<name>A0ABY7U2W6_9SPHN</name>
<accession>A0ABY7U2W6</accession>
<dbReference type="EMBL" id="CP117417">
    <property type="protein sequence ID" value="WCT78579.1"/>
    <property type="molecule type" value="Genomic_DNA"/>
</dbReference>
<sequence>MNRKGSLLLALALGFAGALGGAMVARMMPHRVQDETALHQLLHDELALDASQQARIAAMNAGFAVQKAQLVAQQRAANADLAAALRDEHSYGPRVAAAVDRSHHAMGALQKATLEHVFAMRAVLRPDQAARFDAGVARMLTATEADQPR</sequence>
<dbReference type="RefSeq" id="WP_273618890.1">
    <property type="nucleotide sequence ID" value="NZ_CP117417.1"/>
</dbReference>
<protein>
    <submittedName>
        <fullName evidence="1">Periplasmic heavy metal sensor</fullName>
    </submittedName>
</protein>
<keyword evidence="2" id="KW-1185">Reference proteome</keyword>
<dbReference type="Pfam" id="PF13801">
    <property type="entry name" value="Metal_resist"/>
    <property type="match status" value="1"/>
</dbReference>
<dbReference type="InterPro" id="IPR025961">
    <property type="entry name" value="Metal_resist"/>
</dbReference>
<dbReference type="Gene3D" id="1.20.120.1490">
    <property type="match status" value="1"/>
</dbReference>
<dbReference type="Proteomes" id="UP001218231">
    <property type="component" value="Chromosome"/>
</dbReference>
<gene>
    <name evidence="1" type="ORF">PQ457_06340</name>
</gene>
<proteinExistence type="predicted"/>